<dbReference type="AlphaFoldDB" id="A0A562KGP7"/>
<dbReference type="InterPro" id="IPR001663">
    <property type="entry name" value="Rng_hydr_dOase-A"/>
</dbReference>
<protein>
    <submittedName>
        <fullName evidence="9">Rieske-like 2Fe-2S protein</fullName>
    </submittedName>
</protein>
<feature type="domain" description="Rieske" evidence="8">
    <location>
        <begin position="81"/>
        <end position="188"/>
    </location>
</feature>
<comment type="caution">
    <text evidence="9">The sequence shown here is derived from an EMBL/GenBank/DDBJ whole genome shotgun (WGS) entry which is preliminary data.</text>
</comment>
<dbReference type="CDD" id="cd08882">
    <property type="entry name" value="RHO_alpha_C_MupW-like"/>
    <property type="match status" value="1"/>
</dbReference>
<keyword evidence="6" id="KW-0411">Iron-sulfur</keyword>
<keyword evidence="5" id="KW-0408">Iron</keyword>
<dbReference type="SUPFAM" id="SSF55961">
    <property type="entry name" value="Bet v1-like"/>
    <property type="match status" value="1"/>
</dbReference>
<evidence type="ECO:0000256" key="7">
    <source>
        <dbReference type="SAM" id="MobiDB-lite"/>
    </source>
</evidence>
<dbReference type="GO" id="GO:0051537">
    <property type="term" value="F:2 iron, 2 sulfur cluster binding"/>
    <property type="evidence" value="ECO:0007669"/>
    <property type="project" value="UniProtKB-KW"/>
</dbReference>
<dbReference type="Gene3D" id="2.102.10.10">
    <property type="entry name" value="Rieske [2Fe-2S] iron-sulphur domain"/>
    <property type="match status" value="1"/>
</dbReference>
<evidence type="ECO:0000256" key="6">
    <source>
        <dbReference type="ARBA" id="ARBA00023014"/>
    </source>
</evidence>
<dbReference type="InterPro" id="IPR017941">
    <property type="entry name" value="Rieske_2Fe-2S"/>
</dbReference>
<dbReference type="RefSeq" id="WP_021243272.1">
    <property type="nucleotide sequence ID" value="NZ_JACIIY010000003.1"/>
</dbReference>
<keyword evidence="4" id="KW-0560">Oxidoreductase</keyword>
<dbReference type="SUPFAM" id="SSF50022">
    <property type="entry name" value="ISP domain"/>
    <property type="match status" value="1"/>
</dbReference>
<dbReference type="PRINTS" id="PR00090">
    <property type="entry name" value="RNGDIOXGNASE"/>
</dbReference>
<sequence>MTDNFSGDTKTHFDPAQPPEQHDAPAIVPRIVLPKDEIPPPRTLVDDASDWVPAVKPIDIKRYTSPEFHQAEIEKMWSRTWQFGVWSGDIPNAGDIYVYRNVGQSVIIVRQRDGSVKAFRNSCLHRGRELCTEKTHQEQLRCPYHAFTWSLEGDLKWIPAQWDFPQIDRAGFSLPEVRVEEWNGFFFINMDKNAPSLHSYLGKMVDQWKDWDWSDRYRSVTVERKLNCNWKAAMDAFIETLHVYSSHPEAALLTPDTATQYDMYPDEPHFSRFHSIVGWASANLSPEPSQQEVLDSYTSVYLPEMFGTPEGDLSEGESAREALRRIAVQVYRDRMGLDVSQMPNSELLDGTEYLIFPHFLIWPSTSNPLVYRFRPGETPDSCLWETSLYLKYEGEQPAPGPIVKLDVGEPMRDIPELGYVGPILQQDCDNLEFIQNGMKASGTGVLEVARYQEARIRHYHETIDRYLAN</sequence>
<evidence type="ECO:0000313" key="10">
    <source>
        <dbReference type="Proteomes" id="UP000316624"/>
    </source>
</evidence>
<accession>A0A562KGP7</accession>
<evidence type="ECO:0000256" key="1">
    <source>
        <dbReference type="ARBA" id="ARBA00001962"/>
    </source>
</evidence>
<evidence type="ECO:0000256" key="2">
    <source>
        <dbReference type="ARBA" id="ARBA00022714"/>
    </source>
</evidence>
<evidence type="ECO:0000256" key="5">
    <source>
        <dbReference type="ARBA" id="ARBA00023004"/>
    </source>
</evidence>
<reference evidence="9 10" key="1">
    <citation type="journal article" date="2015" name="Stand. Genomic Sci.">
        <title>Genomic Encyclopedia of Bacterial and Archaeal Type Strains, Phase III: the genomes of soil and plant-associated and newly described type strains.</title>
        <authorList>
            <person name="Whitman W.B."/>
            <person name="Woyke T."/>
            <person name="Klenk H.P."/>
            <person name="Zhou Y."/>
            <person name="Lilburn T.G."/>
            <person name="Beck B.J."/>
            <person name="De Vos P."/>
            <person name="Vandamme P."/>
            <person name="Eisen J.A."/>
            <person name="Garrity G."/>
            <person name="Hugenholtz P."/>
            <person name="Kyrpides N.C."/>
        </authorList>
    </citation>
    <scope>NUCLEOTIDE SEQUENCE [LARGE SCALE GENOMIC DNA]</scope>
    <source>
        <strain evidence="9 10">CGMCC 1.7748</strain>
    </source>
</reference>
<dbReference type="GO" id="GO:0005506">
    <property type="term" value="F:iron ion binding"/>
    <property type="evidence" value="ECO:0007669"/>
    <property type="project" value="InterPro"/>
</dbReference>
<dbReference type="PROSITE" id="PS51296">
    <property type="entry name" value="RIESKE"/>
    <property type="match status" value="1"/>
</dbReference>
<dbReference type="PANTHER" id="PTHR43756">
    <property type="entry name" value="CHOLINE MONOOXYGENASE, CHLOROPLASTIC"/>
    <property type="match status" value="1"/>
</dbReference>
<keyword evidence="3" id="KW-0479">Metal-binding</keyword>
<dbReference type="CDD" id="cd03469">
    <property type="entry name" value="Rieske_RO_Alpha_N"/>
    <property type="match status" value="1"/>
</dbReference>
<gene>
    <name evidence="9" type="ORF">IQ35_01795</name>
</gene>
<evidence type="ECO:0000313" key="9">
    <source>
        <dbReference type="EMBL" id="TWH94552.1"/>
    </source>
</evidence>
<comment type="cofactor">
    <cofactor evidence="1">
        <name>Fe cation</name>
        <dbReference type="ChEBI" id="CHEBI:24875"/>
    </cofactor>
</comment>
<dbReference type="InterPro" id="IPR015879">
    <property type="entry name" value="Ring_hydroxy_dOase_asu_C_dom"/>
</dbReference>
<dbReference type="EMBL" id="VLKK01000005">
    <property type="protein sequence ID" value="TWH94552.1"/>
    <property type="molecule type" value="Genomic_DNA"/>
</dbReference>
<keyword evidence="2" id="KW-0001">2Fe-2S</keyword>
<evidence type="ECO:0000256" key="4">
    <source>
        <dbReference type="ARBA" id="ARBA00023002"/>
    </source>
</evidence>
<dbReference type="InterPro" id="IPR036922">
    <property type="entry name" value="Rieske_2Fe-2S_sf"/>
</dbReference>
<dbReference type="Pfam" id="PF00355">
    <property type="entry name" value="Rieske"/>
    <property type="match status" value="1"/>
</dbReference>
<dbReference type="Gene3D" id="3.90.380.10">
    <property type="entry name" value="Naphthalene 1,2-dioxygenase Alpha Subunit, Chain A, domain 1"/>
    <property type="match status" value="1"/>
</dbReference>
<dbReference type="Pfam" id="PF00848">
    <property type="entry name" value="Ring_hydroxyl_A"/>
    <property type="match status" value="1"/>
</dbReference>
<feature type="region of interest" description="Disordered" evidence="7">
    <location>
        <begin position="1"/>
        <end position="24"/>
    </location>
</feature>
<organism evidence="9 10">
    <name type="scientific">Sphingobium wenxiniae (strain DSM 21828 / CGMCC 1.7748 / JZ-1)</name>
    <dbReference type="NCBI Taxonomy" id="595605"/>
    <lineage>
        <taxon>Bacteria</taxon>
        <taxon>Pseudomonadati</taxon>
        <taxon>Pseudomonadota</taxon>
        <taxon>Alphaproteobacteria</taxon>
        <taxon>Sphingomonadales</taxon>
        <taxon>Sphingomonadaceae</taxon>
        <taxon>Sphingobium</taxon>
    </lineage>
</organism>
<dbReference type="Proteomes" id="UP000316624">
    <property type="component" value="Unassembled WGS sequence"/>
</dbReference>
<evidence type="ECO:0000256" key="3">
    <source>
        <dbReference type="ARBA" id="ARBA00022723"/>
    </source>
</evidence>
<proteinExistence type="predicted"/>
<keyword evidence="10" id="KW-1185">Reference proteome</keyword>
<dbReference type="PANTHER" id="PTHR43756:SF5">
    <property type="entry name" value="CHOLINE MONOOXYGENASE, CHLOROPLASTIC"/>
    <property type="match status" value="1"/>
</dbReference>
<name>A0A562KGP7_SPHWJ</name>
<evidence type="ECO:0000259" key="8">
    <source>
        <dbReference type="PROSITE" id="PS51296"/>
    </source>
</evidence>
<dbReference type="GO" id="GO:0016491">
    <property type="term" value="F:oxidoreductase activity"/>
    <property type="evidence" value="ECO:0007669"/>
    <property type="project" value="UniProtKB-KW"/>
</dbReference>